<evidence type="ECO:0000313" key="9">
    <source>
        <dbReference type="Proteomes" id="UP000178168"/>
    </source>
</evidence>
<organism evidence="8 9">
    <name type="scientific">Candidatus Yonathbacteria bacterium RIFOXYD1_FULL_52_36</name>
    <dbReference type="NCBI Taxonomy" id="1802730"/>
    <lineage>
        <taxon>Bacteria</taxon>
        <taxon>Candidatus Yonathiibacteriota</taxon>
    </lineage>
</organism>
<dbReference type="InterPro" id="IPR036388">
    <property type="entry name" value="WH-like_DNA-bd_sf"/>
</dbReference>
<feature type="domain" description="RNA polymerase sigma-70 region 2" evidence="6">
    <location>
        <begin position="18"/>
        <end position="86"/>
    </location>
</feature>
<dbReference type="PANTHER" id="PTHR43133:SF52">
    <property type="entry name" value="ECF RNA POLYMERASE SIGMA FACTOR SIGL"/>
    <property type="match status" value="1"/>
</dbReference>
<dbReference type="GO" id="GO:0006352">
    <property type="term" value="P:DNA-templated transcription initiation"/>
    <property type="evidence" value="ECO:0007669"/>
    <property type="project" value="InterPro"/>
</dbReference>
<dbReference type="InterPro" id="IPR013249">
    <property type="entry name" value="RNA_pol_sigma70_r4_t2"/>
</dbReference>
<evidence type="ECO:0000256" key="4">
    <source>
        <dbReference type="ARBA" id="ARBA00023125"/>
    </source>
</evidence>
<dbReference type="Gene3D" id="1.10.1740.10">
    <property type="match status" value="1"/>
</dbReference>
<keyword evidence="4" id="KW-0238">DNA-binding</keyword>
<dbReference type="AlphaFoldDB" id="A0A1G2SK25"/>
<evidence type="ECO:0008006" key="10">
    <source>
        <dbReference type="Google" id="ProtNLM"/>
    </source>
</evidence>
<dbReference type="Pfam" id="PF04542">
    <property type="entry name" value="Sigma70_r2"/>
    <property type="match status" value="1"/>
</dbReference>
<comment type="similarity">
    <text evidence="1">Belongs to the sigma-70 factor family. ECF subfamily.</text>
</comment>
<dbReference type="InterPro" id="IPR014284">
    <property type="entry name" value="RNA_pol_sigma-70_dom"/>
</dbReference>
<proteinExistence type="inferred from homology"/>
<dbReference type="InterPro" id="IPR013324">
    <property type="entry name" value="RNA_pol_sigma_r3/r4-like"/>
</dbReference>
<evidence type="ECO:0000256" key="3">
    <source>
        <dbReference type="ARBA" id="ARBA00023082"/>
    </source>
</evidence>
<evidence type="ECO:0000259" key="6">
    <source>
        <dbReference type="Pfam" id="PF04542"/>
    </source>
</evidence>
<dbReference type="NCBIfam" id="TIGR02937">
    <property type="entry name" value="sigma70-ECF"/>
    <property type="match status" value="1"/>
</dbReference>
<dbReference type="STRING" id="1802730.A2591_03070"/>
<dbReference type="Pfam" id="PF08281">
    <property type="entry name" value="Sigma70_r4_2"/>
    <property type="match status" value="1"/>
</dbReference>
<keyword evidence="3" id="KW-0731">Sigma factor</keyword>
<evidence type="ECO:0000256" key="5">
    <source>
        <dbReference type="ARBA" id="ARBA00023163"/>
    </source>
</evidence>
<gene>
    <name evidence="8" type="ORF">A2591_03070</name>
</gene>
<dbReference type="Proteomes" id="UP000178168">
    <property type="component" value="Unassembled WGS sequence"/>
</dbReference>
<dbReference type="InterPro" id="IPR007627">
    <property type="entry name" value="RNA_pol_sigma70_r2"/>
</dbReference>
<dbReference type="PANTHER" id="PTHR43133">
    <property type="entry name" value="RNA POLYMERASE ECF-TYPE SIGMA FACTO"/>
    <property type="match status" value="1"/>
</dbReference>
<evidence type="ECO:0000256" key="2">
    <source>
        <dbReference type="ARBA" id="ARBA00023015"/>
    </source>
</evidence>
<name>A0A1G2SK25_9BACT</name>
<sequence length="178" mass="20606">MSKRTTTNHIERDFLAAYDAHADALFRHCLFRLSDRERAKELTQETFTRTWEYMITHPDEAVENIRALLYRIARNMIIDEYRSHKRYNQSLDALSEDEGFDLPDGDAHGAIVRGAEMSRLFTLMDDLPNAAREVLALRYSDDMAVKEIAELLGETENVISVRIHRGLAQLKKRMGPHT</sequence>
<protein>
    <recommendedName>
        <fullName evidence="10">RNA polymerase sigma factor 70 region 4 type 2 domain-containing protein</fullName>
    </recommendedName>
</protein>
<evidence type="ECO:0000259" key="7">
    <source>
        <dbReference type="Pfam" id="PF08281"/>
    </source>
</evidence>
<dbReference type="CDD" id="cd06171">
    <property type="entry name" value="Sigma70_r4"/>
    <property type="match status" value="1"/>
</dbReference>
<dbReference type="InterPro" id="IPR013325">
    <property type="entry name" value="RNA_pol_sigma_r2"/>
</dbReference>
<dbReference type="EMBL" id="MHUZ01000024">
    <property type="protein sequence ID" value="OHA85433.1"/>
    <property type="molecule type" value="Genomic_DNA"/>
</dbReference>
<evidence type="ECO:0000256" key="1">
    <source>
        <dbReference type="ARBA" id="ARBA00010641"/>
    </source>
</evidence>
<dbReference type="GO" id="GO:0003677">
    <property type="term" value="F:DNA binding"/>
    <property type="evidence" value="ECO:0007669"/>
    <property type="project" value="UniProtKB-KW"/>
</dbReference>
<reference evidence="8 9" key="1">
    <citation type="journal article" date="2016" name="Nat. Commun.">
        <title>Thousands of microbial genomes shed light on interconnected biogeochemical processes in an aquifer system.</title>
        <authorList>
            <person name="Anantharaman K."/>
            <person name="Brown C.T."/>
            <person name="Hug L.A."/>
            <person name="Sharon I."/>
            <person name="Castelle C.J."/>
            <person name="Probst A.J."/>
            <person name="Thomas B.C."/>
            <person name="Singh A."/>
            <person name="Wilkins M.J."/>
            <person name="Karaoz U."/>
            <person name="Brodie E.L."/>
            <person name="Williams K.H."/>
            <person name="Hubbard S.S."/>
            <person name="Banfield J.F."/>
        </authorList>
    </citation>
    <scope>NUCLEOTIDE SEQUENCE [LARGE SCALE GENOMIC DNA]</scope>
</reference>
<dbReference type="GO" id="GO:0016987">
    <property type="term" value="F:sigma factor activity"/>
    <property type="evidence" value="ECO:0007669"/>
    <property type="project" value="UniProtKB-KW"/>
</dbReference>
<dbReference type="Gene3D" id="1.10.10.10">
    <property type="entry name" value="Winged helix-like DNA-binding domain superfamily/Winged helix DNA-binding domain"/>
    <property type="match status" value="1"/>
</dbReference>
<evidence type="ECO:0000313" key="8">
    <source>
        <dbReference type="EMBL" id="OHA85433.1"/>
    </source>
</evidence>
<keyword evidence="2" id="KW-0805">Transcription regulation</keyword>
<feature type="domain" description="RNA polymerase sigma factor 70 region 4 type 2" evidence="7">
    <location>
        <begin position="120"/>
        <end position="170"/>
    </location>
</feature>
<dbReference type="SUPFAM" id="SSF88659">
    <property type="entry name" value="Sigma3 and sigma4 domains of RNA polymerase sigma factors"/>
    <property type="match status" value="1"/>
</dbReference>
<dbReference type="InterPro" id="IPR039425">
    <property type="entry name" value="RNA_pol_sigma-70-like"/>
</dbReference>
<comment type="caution">
    <text evidence="8">The sequence shown here is derived from an EMBL/GenBank/DDBJ whole genome shotgun (WGS) entry which is preliminary data.</text>
</comment>
<dbReference type="SUPFAM" id="SSF88946">
    <property type="entry name" value="Sigma2 domain of RNA polymerase sigma factors"/>
    <property type="match status" value="1"/>
</dbReference>
<accession>A0A1G2SK25</accession>
<keyword evidence="5" id="KW-0804">Transcription</keyword>